<dbReference type="VEuPathDB" id="PlasmoDB:PKA1H_050016700"/>
<dbReference type="OrthoDB" id="383226at2759"/>
<dbReference type="VEuPathDB" id="PlasmoDB:PKNOH_S04363800"/>
<dbReference type="AlphaFoldDB" id="A0A1Y3DTZ9"/>
<feature type="region of interest" description="Disordered" evidence="1">
    <location>
        <begin position="282"/>
        <end position="379"/>
    </location>
</feature>
<feature type="compositionally biased region" description="Low complexity" evidence="1">
    <location>
        <begin position="333"/>
        <end position="342"/>
    </location>
</feature>
<organism evidence="2 3">
    <name type="scientific">Plasmodium knowlesi</name>
    <dbReference type="NCBI Taxonomy" id="5850"/>
    <lineage>
        <taxon>Eukaryota</taxon>
        <taxon>Sar</taxon>
        <taxon>Alveolata</taxon>
        <taxon>Apicomplexa</taxon>
        <taxon>Aconoidasida</taxon>
        <taxon>Haemosporida</taxon>
        <taxon>Plasmodiidae</taxon>
        <taxon>Plasmodium</taxon>
        <taxon>Plasmodium (Plasmodium)</taxon>
    </lineage>
</organism>
<dbReference type="Pfam" id="PF05795">
    <property type="entry name" value="Plasmodium_Vir"/>
    <property type="match status" value="1"/>
</dbReference>
<evidence type="ECO:0000313" key="2">
    <source>
        <dbReference type="EMBL" id="OTN68122.1"/>
    </source>
</evidence>
<dbReference type="OMA" id="KHHIRES"/>
<gene>
    <name evidence="2" type="ORF">PKNOH_S04363800</name>
</gene>
<accession>A0A1Y3DTZ9</accession>
<reference evidence="2 3" key="1">
    <citation type="submission" date="2017-05" db="EMBL/GenBank/DDBJ databases">
        <title>PacBio assembly of a Plasmodium knowlesi genome sequence with Hi-C correction and manual annotation of the SICAvar gene family.</title>
        <authorList>
            <person name="Lapp S.A."/>
            <person name="Geraldo J.A."/>
            <person name="Chien J.-T."/>
            <person name="Ay F."/>
            <person name="Pakala S.B."/>
            <person name="Batugedara G."/>
            <person name="Humphrey J.C."/>
            <person name="Debarry J.D."/>
            <person name="Le Roch K.G."/>
            <person name="Galinski M.R."/>
            <person name="Kissinger J.C."/>
        </authorList>
    </citation>
    <scope>NUCLEOTIDE SEQUENCE [LARGE SCALE GENOMIC DNA]</scope>
    <source>
        <strain evidence="3">Malayan Strain Pk1 (A+)</strain>
    </source>
</reference>
<name>A0A1Y3DTZ9_PLAKN</name>
<feature type="compositionally biased region" description="Low complexity" evidence="1">
    <location>
        <begin position="313"/>
        <end position="323"/>
    </location>
</feature>
<dbReference type="Proteomes" id="UP000195012">
    <property type="component" value="Unassembled WGS sequence"/>
</dbReference>
<evidence type="ECO:0000313" key="3">
    <source>
        <dbReference type="Proteomes" id="UP000195012"/>
    </source>
</evidence>
<dbReference type="VEuPathDB" id="PlasmoDB:PKNH_0511200"/>
<feature type="compositionally biased region" description="Basic residues" evidence="1">
    <location>
        <begin position="293"/>
        <end position="302"/>
    </location>
</feature>
<feature type="region of interest" description="Disordered" evidence="1">
    <location>
        <begin position="211"/>
        <end position="246"/>
    </location>
</feature>
<protein>
    <submittedName>
        <fullName evidence="2">KIR protein</fullName>
    </submittedName>
</protein>
<proteinExistence type="predicted"/>
<comment type="caution">
    <text evidence="2">The sequence shown here is derived from an EMBL/GenBank/DDBJ whole genome shotgun (WGS) entry which is preliminary data.</text>
</comment>
<dbReference type="EMBL" id="NETL01000018">
    <property type="protein sequence ID" value="OTN68122.1"/>
    <property type="molecule type" value="Genomic_DNA"/>
</dbReference>
<sequence>MVEEAKDDPLKNLPSRVHFYSKFNSSTGECAEGYNRNVKEKILHMESGAETYADSIREAECYVSRVGRSTASSSHSYYKDRCNFLYFWIGNMLSSKLTNGVLFPTIMQLIYTELDNWYGMHECKILSTNADSNLFQEMKRIFDYYHDYGTIVGITNDGKPHCKTEYEDYVDALRTAYTNVETYCKVDTKNASDDYCKWFQEKFNNTIGTIPKPTDLKCKPNPNANQAGSSGPGAVSEHGDSGGGSGGVGGMVGGTLATVGLPTIGFFLYKYTNIFDGIKKSLFGGSNNTGGRNRGRRSIGRRQHFDDTFTENDSSTLGDDGSTTLGGGGGGESSTLGGSSTDVSTIYDDDGGRRRRPSSSPSRKPYNTHQSRNIRYGRI</sequence>
<evidence type="ECO:0000256" key="1">
    <source>
        <dbReference type="SAM" id="MobiDB-lite"/>
    </source>
</evidence>
<dbReference type="InterPro" id="IPR008780">
    <property type="entry name" value="Plasmodium_Vir"/>
</dbReference>